<proteinExistence type="predicted"/>
<organism evidence="1 2">
    <name type="scientific">Halovenus rubra</name>
    <dbReference type="NCBI Taxonomy" id="869890"/>
    <lineage>
        <taxon>Archaea</taxon>
        <taxon>Methanobacteriati</taxon>
        <taxon>Methanobacteriota</taxon>
        <taxon>Stenosarchaea group</taxon>
        <taxon>Halobacteria</taxon>
        <taxon>Halobacteriales</taxon>
        <taxon>Haloarculaceae</taxon>
        <taxon>Halovenus</taxon>
    </lineage>
</organism>
<evidence type="ECO:0000313" key="2">
    <source>
        <dbReference type="Proteomes" id="UP001596414"/>
    </source>
</evidence>
<dbReference type="AlphaFoldDB" id="A0ABD5X5Q7"/>
<protein>
    <submittedName>
        <fullName evidence="1">Uncharacterized protein</fullName>
    </submittedName>
</protein>
<accession>A0ABD5X5Q7</accession>
<dbReference type="EMBL" id="JBHSZQ010000009">
    <property type="protein sequence ID" value="MFC7125829.1"/>
    <property type="molecule type" value="Genomic_DNA"/>
</dbReference>
<dbReference type="Proteomes" id="UP001596414">
    <property type="component" value="Unassembled WGS sequence"/>
</dbReference>
<sequence>MEESAVFGHVIDELETRDYQPLVHVPGAHEDTYADVLDRCETHQITIGGRYPDVLGFTHADRVFAVEVKGSSGLLRGIGQALTYQQGAHVSYLAAAADTVGQHTDLLRSKGVGVIGATDDGVTRWSGPPTSESHEQVVDIEGQLSVRLRRSDIAGDIASLSLAQPLNYLAPVVAVDLHGPLAGDELVDVIEAEYGFGAGTQARRSALSLGLLEGTGRFTLTDQGELAATVLRGSGISTLEELDAVKSDVGRSTVVAEHQPLAILLRNCYERHPEFRLLLDALRKEGPRIHFPDLVRRLVHEYPNVFLNTFCTRAGRTRARELIEAGQVSRIYEEEAVWKDIIRTNVLFNFVQQLKHIGVLAAETRSHSGKISEYDSDAKPWVLRDDR</sequence>
<evidence type="ECO:0000313" key="1">
    <source>
        <dbReference type="EMBL" id="MFC7125829.1"/>
    </source>
</evidence>
<gene>
    <name evidence="1" type="ORF">ACFQJ7_07220</name>
</gene>
<name>A0ABD5X5Q7_9EURY</name>
<comment type="caution">
    <text evidence="1">The sequence shown here is derived from an EMBL/GenBank/DDBJ whole genome shotgun (WGS) entry which is preliminary data.</text>
</comment>
<dbReference type="RefSeq" id="WP_267638669.1">
    <property type="nucleotide sequence ID" value="NZ_JAODIY010000018.1"/>
</dbReference>
<reference evidence="1 2" key="1">
    <citation type="journal article" date="2014" name="Int. J. Syst. Evol. Microbiol.">
        <title>Complete genome sequence of Corynebacterium casei LMG S-19264T (=DSM 44701T), isolated from a smear-ripened cheese.</title>
        <authorList>
            <consortium name="US DOE Joint Genome Institute (JGI-PGF)"/>
            <person name="Walter F."/>
            <person name="Albersmeier A."/>
            <person name="Kalinowski J."/>
            <person name="Ruckert C."/>
        </authorList>
    </citation>
    <scope>NUCLEOTIDE SEQUENCE [LARGE SCALE GENOMIC DNA]</scope>
    <source>
        <strain evidence="1 2">CGMCC 4.7215</strain>
    </source>
</reference>